<reference evidence="3" key="1">
    <citation type="journal article" date="2019" name="Int. J. Syst. Evol. Microbiol.">
        <title>The Global Catalogue of Microorganisms (GCM) 10K type strain sequencing project: providing services to taxonomists for standard genome sequencing and annotation.</title>
        <authorList>
            <consortium name="The Broad Institute Genomics Platform"/>
            <consortium name="The Broad Institute Genome Sequencing Center for Infectious Disease"/>
            <person name="Wu L."/>
            <person name="Ma J."/>
        </authorList>
    </citation>
    <scope>NUCLEOTIDE SEQUENCE [LARGE SCALE GENOMIC DNA]</scope>
    <source>
        <strain evidence="3">JCM 14603</strain>
    </source>
</reference>
<dbReference type="EMBL" id="BAAAES010000011">
    <property type="protein sequence ID" value="GAA0675729.1"/>
    <property type="molecule type" value="Genomic_DNA"/>
</dbReference>
<keyword evidence="3" id="KW-1185">Reference proteome</keyword>
<evidence type="ECO:0000313" key="2">
    <source>
        <dbReference type="EMBL" id="GAA0675729.1"/>
    </source>
</evidence>
<protein>
    <submittedName>
        <fullName evidence="2">Uncharacterized protein</fullName>
    </submittedName>
</protein>
<evidence type="ECO:0000256" key="1">
    <source>
        <dbReference type="SAM" id="MobiDB-lite"/>
    </source>
</evidence>
<organism evidence="2 3">
    <name type="scientific">Sphingomonas insulae</name>
    <dbReference type="NCBI Taxonomy" id="424800"/>
    <lineage>
        <taxon>Bacteria</taxon>
        <taxon>Pseudomonadati</taxon>
        <taxon>Pseudomonadota</taxon>
        <taxon>Alphaproteobacteria</taxon>
        <taxon>Sphingomonadales</taxon>
        <taxon>Sphingomonadaceae</taxon>
        <taxon>Sphingomonas</taxon>
    </lineage>
</organism>
<comment type="caution">
    <text evidence="2">The sequence shown here is derived from an EMBL/GenBank/DDBJ whole genome shotgun (WGS) entry which is preliminary data.</text>
</comment>
<feature type="region of interest" description="Disordered" evidence="1">
    <location>
        <begin position="15"/>
        <end position="52"/>
    </location>
</feature>
<accession>A0ABP3T5S6</accession>
<evidence type="ECO:0000313" key="3">
    <source>
        <dbReference type="Proteomes" id="UP001500238"/>
    </source>
</evidence>
<proteinExistence type="predicted"/>
<sequence>MVAYAYGKAAAAKAPRHDLDLSIGRGSDQRIDVSRRAPGQKGRNGDPPASHAASFGRLGISENIVQYNPYLKTSKADKVTIMMSTSGMPVRV</sequence>
<gene>
    <name evidence="2" type="ORF">GCM10009102_30060</name>
</gene>
<name>A0ABP3T5S6_9SPHN</name>
<dbReference type="Proteomes" id="UP001500238">
    <property type="component" value="Unassembled WGS sequence"/>
</dbReference>